<dbReference type="EC" id="2.7.7.2" evidence="14"/>
<evidence type="ECO:0000256" key="5">
    <source>
        <dbReference type="ARBA" id="ARBA00022679"/>
    </source>
</evidence>
<evidence type="ECO:0000256" key="13">
    <source>
        <dbReference type="ARBA" id="ARBA00049494"/>
    </source>
</evidence>
<dbReference type="PANTHER" id="PTHR22749:SF6">
    <property type="entry name" value="RIBOFLAVIN KINASE"/>
    <property type="match status" value="1"/>
</dbReference>
<dbReference type="GO" id="GO:0008531">
    <property type="term" value="F:riboflavin kinase activity"/>
    <property type="evidence" value="ECO:0007669"/>
    <property type="project" value="UniProtKB-UniRule"/>
</dbReference>
<evidence type="ECO:0000256" key="2">
    <source>
        <dbReference type="ARBA" id="ARBA00005201"/>
    </source>
</evidence>
<dbReference type="GO" id="GO:0005524">
    <property type="term" value="F:ATP binding"/>
    <property type="evidence" value="ECO:0007669"/>
    <property type="project" value="UniProtKB-UniRule"/>
</dbReference>
<dbReference type="Pfam" id="PF01687">
    <property type="entry name" value="Flavokinase"/>
    <property type="match status" value="1"/>
</dbReference>
<evidence type="ECO:0000256" key="3">
    <source>
        <dbReference type="ARBA" id="ARBA00022630"/>
    </source>
</evidence>
<comment type="pathway">
    <text evidence="2 14">Cofactor biosynthesis; FMN biosynthesis; FMN from riboflavin (ATP route): step 1/1.</text>
</comment>
<sequence>MKIINLNTTFGNAYSPVTLVISDFDGMHKGHQRLLQEANSLCEEDGTIVAVPLPIDKKEKVITPELTRNKLLQQYGVSKLFQLSKEQVISIKDLLTLTINNLTVERIIIDENSSIDNQQLTKSRDFINFTQEKQIEVISLPPLQINQQRLTTKLIKQLLASGQVEQAQALLGRPYVVIGHVIHGEKLGRKLGFPTINLGEIQAYVIPKPGVYFGLVGIQQDEYTLEYWNVLISAGYRPTVAGKDYLIEAHLLGFTGDLYDKQVNLSFLHFMREEENFSDLDALIKQMELDKRNGERLANLVTHPKNE</sequence>
<dbReference type="UniPathway" id="UPA00276">
    <property type="reaction ID" value="UER00406"/>
</dbReference>
<keyword evidence="17" id="KW-1185">Reference proteome</keyword>
<dbReference type="SUPFAM" id="SSF82114">
    <property type="entry name" value="Riboflavin kinase-like"/>
    <property type="match status" value="1"/>
</dbReference>
<dbReference type="GO" id="GO:0006747">
    <property type="term" value="P:FAD biosynthetic process"/>
    <property type="evidence" value="ECO:0007669"/>
    <property type="project" value="UniProtKB-UniRule"/>
</dbReference>
<dbReference type="UniPathway" id="UPA00277">
    <property type="reaction ID" value="UER00407"/>
</dbReference>
<evidence type="ECO:0000313" key="16">
    <source>
        <dbReference type="EMBL" id="RBO98345.1"/>
    </source>
</evidence>
<dbReference type="AlphaFoldDB" id="A0A366E8D3"/>
<organism evidence="16 17">
    <name type="scientific">Paraliobacillus ryukyuensis</name>
    <dbReference type="NCBI Taxonomy" id="200904"/>
    <lineage>
        <taxon>Bacteria</taxon>
        <taxon>Bacillati</taxon>
        <taxon>Bacillota</taxon>
        <taxon>Bacilli</taxon>
        <taxon>Bacillales</taxon>
        <taxon>Bacillaceae</taxon>
        <taxon>Paraliobacillus</taxon>
    </lineage>
</organism>
<dbReference type="EMBL" id="QNRI01000005">
    <property type="protein sequence ID" value="RBO98345.1"/>
    <property type="molecule type" value="Genomic_DNA"/>
</dbReference>
<dbReference type="Gene3D" id="3.40.50.620">
    <property type="entry name" value="HUPs"/>
    <property type="match status" value="1"/>
</dbReference>
<evidence type="ECO:0000256" key="10">
    <source>
        <dbReference type="ARBA" id="ARBA00022840"/>
    </source>
</evidence>
<dbReference type="InterPro" id="IPR015864">
    <property type="entry name" value="FAD_synthase"/>
</dbReference>
<keyword evidence="7 14" id="KW-0547">Nucleotide-binding</keyword>
<dbReference type="RefSeq" id="WP_113868787.1">
    <property type="nucleotide sequence ID" value="NZ_BAABQN010000005.1"/>
</dbReference>
<dbReference type="STRING" id="200904.GCA_900168775_01106"/>
<dbReference type="InterPro" id="IPR014729">
    <property type="entry name" value="Rossmann-like_a/b/a_fold"/>
</dbReference>
<evidence type="ECO:0000313" key="17">
    <source>
        <dbReference type="Proteomes" id="UP000252254"/>
    </source>
</evidence>
<keyword evidence="11" id="KW-0511">Multifunctional enzyme</keyword>
<dbReference type="Proteomes" id="UP000252254">
    <property type="component" value="Unassembled WGS sequence"/>
</dbReference>
<evidence type="ECO:0000256" key="12">
    <source>
        <dbReference type="ARBA" id="ARBA00047880"/>
    </source>
</evidence>
<dbReference type="InterPro" id="IPR002606">
    <property type="entry name" value="Riboflavin_kinase_bac"/>
</dbReference>
<evidence type="ECO:0000256" key="1">
    <source>
        <dbReference type="ARBA" id="ARBA00004726"/>
    </source>
</evidence>
<keyword evidence="9 14" id="KW-0274">FAD</keyword>
<dbReference type="Gene3D" id="2.40.30.30">
    <property type="entry name" value="Riboflavin kinase-like"/>
    <property type="match status" value="1"/>
</dbReference>
<keyword evidence="6 14" id="KW-0548">Nucleotidyltransferase</keyword>
<dbReference type="GO" id="GO:0003919">
    <property type="term" value="F:FMN adenylyltransferase activity"/>
    <property type="evidence" value="ECO:0007669"/>
    <property type="project" value="UniProtKB-UniRule"/>
</dbReference>
<dbReference type="InterPro" id="IPR023465">
    <property type="entry name" value="Riboflavin_kinase_dom_sf"/>
</dbReference>
<evidence type="ECO:0000256" key="4">
    <source>
        <dbReference type="ARBA" id="ARBA00022643"/>
    </source>
</evidence>
<dbReference type="OrthoDB" id="9803667at2"/>
<dbReference type="EC" id="2.7.1.26" evidence="14"/>
<protein>
    <recommendedName>
        <fullName evidence="14">Riboflavin biosynthesis protein</fullName>
    </recommendedName>
    <domain>
        <recommendedName>
            <fullName evidence="14">Riboflavin kinase</fullName>
            <ecNumber evidence="14">2.7.1.26</ecNumber>
        </recommendedName>
        <alternativeName>
            <fullName evidence="14">Flavokinase</fullName>
        </alternativeName>
    </domain>
    <domain>
        <recommendedName>
            <fullName evidence="14">FMN adenylyltransferase</fullName>
            <ecNumber evidence="14">2.7.7.2</ecNumber>
        </recommendedName>
        <alternativeName>
            <fullName evidence="14">FAD pyrophosphorylase</fullName>
        </alternativeName>
        <alternativeName>
            <fullName evidence="14">FAD synthase</fullName>
        </alternativeName>
    </domain>
</protein>
<dbReference type="NCBIfam" id="TIGR00125">
    <property type="entry name" value="cyt_tran_rel"/>
    <property type="match status" value="1"/>
</dbReference>
<evidence type="ECO:0000259" key="15">
    <source>
        <dbReference type="SMART" id="SM00904"/>
    </source>
</evidence>
<evidence type="ECO:0000256" key="9">
    <source>
        <dbReference type="ARBA" id="ARBA00022827"/>
    </source>
</evidence>
<dbReference type="InterPro" id="IPR023468">
    <property type="entry name" value="Riboflavin_kinase"/>
</dbReference>
<proteinExistence type="inferred from homology"/>
<comment type="similarity">
    <text evidence="14">Belongs to the ribF family.</text>
</comment>
<dbReference type="Pfam" id="PF06574">
    <property type="entry name" value="FAD_syn"/>
    <property type="match status" value="1"/>
</dbReference>
<feature type="domain" description="Riboflavin kinase" evidence="15">
    <location>
        <begin position="170"/>
        <end position="299"/>
    </location>
</feature>
<dbReference type="GO" id="GO:0009231">
    <property type="term" value="P:riboflavin biosynthetic process"/>
    <property type="evidence" value="ECO:0007669"/>
    <property type="project" value="InterPro"/>
</dbReference>
<evidence type="ECO:0000256" key="6">
    <source>
        <dbReference type="ARBA" id="ARBA00022695"/>
    </source>
</evidence>
<dbReference type="SUPFAM" id="SSF52374">
    <property type="entry name" value="Nucleotidylyl transferase"/>
    <property type="match status" value="1"/>
</dbReference>
<keyword evidence="3 14" id="KW-0285">Flavoprotein</keyword>
<comment type="pathway">
    <text evidence="1 14">Cofactor biosynthesis; FAD biosynthesis; FAD from FMN: step 1/1.</text>
</comment>
<keyword evidence="10 14" id="KW-0067">ATP-binding</keyword>
<evidence type="ECO:0000256" key="7">
    <source>
        <dbReference type="ARBA" id="ARBA00022741"/>
    </source>
</evidence>
<dbReference type="SMART" id="SM00904">
    <property type="entry name" value="Flavokinase"/>
    <property type="match status" value="1"/>
</dbReference>
<dbReference type="PANTHER" id="PTHR22749">
    <property type="entry name" value="RIBOFLAVIN KINASE/FMN ADENYLYLTRANSFERASE"/>
    <property type="match status" value="1"/>
</dbReference>
<keyword evidence="5 14" id="KW-0808">Transferase</keyword>
<evidence type="ECO:0000256" key="8">
    <source>
        <dbReference type="ARBA" id="ARBA00022777"/>
    </source>
</evidence>
<reference evidence="16 17" key="1">
    <citation type="submission" date="2018-06" db="EMBL/GenBank/DDBJ databases">
        <title>Genomic Encyclopedia of Type Strains, Phase IV (KMG-IV): sequencing the most valuable type-strain genomes for metagenomic binning, comparative biology and taxonomic classification.</title>
        <authorList>
            <person name="Goeker M."/>
        </authorList>
    </citation>
    <scope>NUCLEOTIDE SEQUENCE [LARGE SCALE GENOMIC DNA]</scope>
    <source>
        <strain evidence="16 17">DSM 15140</strain>
    </source>
</reference>
<evidence type="ECO:0000256" key="11">
    <source>
        <dbReference type="ARBA" id="ARBA00023268"/>
    </source>
</evidence>
<dbReference type="PIRSF" id="PIRSF004491">
    <property type="entry name" value="FAD_Synth"/>
    <property type="match status" value="1"/>
</dbReference>
<gene>
    <name evidence="16" type="ORF">DES48_105198</name>
</gene>
<dbReference type="InterPro" id="IPR015865">
    <property type="entry name" value="Riboflavin_kinase_bac/euk"/>
</dbReference>
<keyword evidence="8 14" id="KW-0418">Kinase</keyword>
<comment type="catalytic activity">
    <reaction evidence="12 14">
        <text>riboflavin + ATP = FMN + ADP + H(+)</text>
        <dbReference type="Rhea" id="RHEA:14357"/>
        <dbReference type="ChEBI" id="CHEBI:15378"/>
        <dbReference type="ChEBI" id="CHEBI:30616"/>
        <dbReference type="ChEBI" id="CHEBI:57986"/>
        <dbReference type="ChEBI" id="CHEBI:58210"/>
        <dbReference type="ChEBI" id="CHEBI:456216"/>
        <dbReference type="EC" id="2.7.1.26"/>
    </reaction>
</comment>
<comment type="caution">
    <text evidence="16">The sequence shown here is derived from an EMBL/GenBank/DDBJ whole genome shotgun (WGS) entry which is preliminary data.</text>
</comment>
<evidence type="ECO:0000256" key="14">
    <source>
        <dbReference type="PIRNR" id="PIRNR004491"/>
    </source>
</evidence>
<accession>A0A366E8D3</accession>
<dbReference type="GO" id="GO:0009398">
    <property type="term" value="P:FMN biosynthetic process"/>
    <property type="evidence" value="ECO:0007669"/>
    <property type="project" value="UniProtKB-UniRule"/>
</dbReference>
<dbReference type="InterPro" id="IPR004821">
    <property type="entry name" value="Cyt_trans-like"/>
</dbReference>
<comment type="catalytic activity">
    <reaction evidence="13 14">
        <text>FMN + ATP + H(+) = FAD + diphosphate</text>
        <dbReference type="Rhea" id="RHEA:17237"/>
        <dbReference type="ChEBI" id="CHEBI:15378"/>
        <dbReference type="ChEBI" id="CHEBI:30616"/>
        <dbReference type="ChEBI" id="CHEBI:33019"/>
        <dbReference type="ChEBI" id="CHEBI:57692"/>
        <dbReference type="ChEBI" id="CHEBI:58210"/>
        <dbReference type="EC" id="2.7.7.2"/>
    </reaction>
</comment>
<name>A0A366E8D3_9BACI</name>
<keyword evidence="4 14" id="KW-0288">FMN</keyword>